<protein>
    <submittedName>
        <fullName evidence="1 2">Uncharacterized protein</fullName>
    </submittedName>
</protein>
<accession>A0A2K1IEG2</accession>
<dbReference type="InParanoid" id="A0A2K1IEG2"/>
<dbReference type="EMBL" id="ABEU02000025">
    <property type="protein sequence ID" value="PNR27667.1"/>
    <property type="molecule type" value="Genomic_DNA"/>
</dbReference>
<dbReference type="Proteomes" id="UP000006727">
    <property type="component" value="Chromosome 25"/>
</dbReference>
<reference evidence="2" key="3">
    <citation type="submission" date="2020-12" db="UniProtKB">
        <authorList>
            <consortium name="EnsemblPlants"/>
        </authorList>
    </citation>
    <scope>IDENTIFICATION</scope>
</reference>
<gene>
    <name evidence="1" type="ORF">PHYPA_029819</name>
</gene>
<organism evidence="1">
    <name type="scientific">Physcomitrium patens</name>
    <name type="common">Spreading-leaved earth moss</name>
    <name type="synonym">Physcomitrella patens</name>
    <dbReference type="NCBI Taxonomy" id="3218"/>
    <lineage>
        <taxon>Eukaryota</taxon>
        <taxon>Viridiplantae</taxon>
        <taxon>Streptophyta</taxon>
        <taxon>Embryophyta</taxon>
        <taxon>Bryophyta</taxon>
        <taxon>Bryophytina</taxon>
        <taxon>Bryopsida</taxon>
        <taxon>Funariidae</taxon>
        <taxon>Funariales</taxon>
        <taxon>Funariaceae</taxon>
        <taxon>Physcomitrium</taxon>
    </lineage>
</organism>
<reference evidence="1 3" key="2">
    <citation type="journal article" date="2018" name="Plant J.">
        <title>The Physcomitrella patens chromosome-scale assembly reveals moss genome structure and evolution.</title>
        <authorList>
            <person name="Lang D."/>
            <person name="Ullrich K.K."/>
            <person name="Murat F."/>
            <person name="Fuchs J."/>
            <person name="Jenkins J."/>
            <person name="Haas F.B."/>
            <person name="Piednoel M."/>
            <person name="Gundlach H."/>
            <person name="Van Bel M."/>
            <person name="Meyberg R."/>
            <person name="Vives C."/>
            <person name="Morata J."/>
            <person name="Symeonidi A."/>
            <person name="Hiss M."/>
            <person name="Muchero W."/>
            <person name="Kamisugi Y."/>
            <person name="Saleh O."/>
            <person name="Blanc G."/>
            <person name="Decker E.L."/>
            <person name="van Gessel N."/>
            <person name="Grimwood J."/>
            <person name="Hayes R.D."/>
            <person name="Graham S.W."/>
            <person name="Gunter L.E."/>
            <person name="McDaniel S.F."/>
            <person name="Hoernstein S.N.W."/>
            <person name="Larsson A."/>
            <person name="Li F.W."/>
            <person name="Perroud P.F."/>
            <person name="Phillips J."/>
            <person name="Ranjan P."/>
            <person name="Rokshar D.S."/>
            <person name="Rothfels C.J."/>
            <person name="Schneider L."/>
            <person name="Shu S."/>
            <person name="Stevenson D.W."/>
            <person name="Thummler F."/>
            <person name="Tillich M."/>
            <person name="Villarreal Aguilar J.C."/>
            <person name="Widiez T."/>
            <person name="Wong G.K."/>
            <person name="Wymore A."/>
            <person name="Zhang Y."/>
            <person name="Zimmer A.D."/>
            <person name="Quatrano R.S."/>
            <person name="Mayer K.F.X."/>
            <person name="Goodstein D."/>
            <person name="Casacuberta J.M."/>
            <person name="Vandepoele K."/>
            <person name="Reski R."/>
            <person name="Cuming A.C."/>
            <person name="Tuskan G.A."/>
            <person name="Maumus F."/>
            <person name="Salse J."/>
            <person name="Schmutz J."/>
            <person name="Rensing S.A."/>
        </authorList>
    </citation>
    <scope>NUCLEOTIDE SEQUENCE [LARGE SCALE GENOMIC DNA]</scope>
    <source>
        <strain evidence="2 3">cv. Gransden 2004</strain>
    </source>
</reference>
<name>A0A2K1IEG2_PHYPA</name>
<evidence type="ECO:0000313" key="3">
    <source>
        <dbReference type="Proteomes" id="UP000006727"/>
    </source>
</evidence>
<evidence type="ECO:0000313" key="2">
    <source>
        <dbReference type="EnsemblPlants" id="PAC:32980425.CDS.1"/>
    </source>
</evidence>
<dbReference type="AlphaFoldDB" id="A0A2K1IEG2"/>
<reference evidence="1 3" key="1">
    <citation type="journal article" date="2008" name="Science">
        <title>The Physcomitrella genome reveals evolutionary insights into the conquest of land by plants.</title>
        <authorList>
            <person name="Rensing S."/>
            <person name="Lang D."/>
            <person name="Zimmer A."/>
            <person name="Terry A."/>
            <person name="Salamov A."/>
            <person name="Shapiro H."/>
            <person name="Nishiyama T."/>
            <person name="Perroud P.-F."/>
            <person name="Lindquist E."/>
            <person name="Kamisugi Y."/>
            <person name="Tanahashi T."/>
            <person name="Sakakibara K."/>
            <person name="Fujita T."/>
            <person name="Oishi K."/>
            <person name="Shin-I T."/>
            <person name="Kuroki Y."/>
            <person name="Toyoda A."/>
            <person name="Suzuki Y."/>
            <person name="Hashimoto A."/>
            <person name="Yamaguchi K."/>
            <person name="Sugano A."/>
            <person name="Kohara Y."/>
            <person name="Fujiyama A."/>
            <person name="Anterola A."/>
            <person name="Aoki S."/>
            <person name="Ashton N."/>
            <person name="Barbazuk W.B."/>
            <person name="Barker E."/>
            <person name="Bennetzen J."/>
            <person name="Bezanilla M."/>
            <person name="Blankenship R."/>
            <person name="Cho S.H."/>
            <person name="Dutcher S."/>
            <person name="Estelle M."/>
            <person name="Fawcett J.A."/>
            <person name="Gundlach H."/>
            <person name="Hanada K."/>
            <person name="Heyl A."/>
            <person name="Hicks K.A."/>
            <person name="Hugh J."/>
            <person name="Lohr M."/>
            <person name="Mayer K."/>
            <person name="Melkozernov A."/>
            <person name="Murata T."/>
            <person name="Nelson D."/>
            <person name="Pils B."/>
            <person name="Prigge M."/>
            <person name="Reiss B."/>
            <person name="Renner T."/>
            <person name="Rombauts S."/>
            <person name="Rushton P."/>
            <person name="Sanderfoot A."/>
            <person name="Schween G."/>
            <person name="Shiu S.-H."/>
            <person name="Stueber K."/>
            <person name="Theodoulou F.L."/>
            <person name="Tu H."/>
            <person name="Van de Peer Y."/>
            <person name="Verrier P.J."/>
            <person name="Waters E."/>
            <person name="Wood A."/>
            <person name="Yang L."/>
            <person name="Cove D."/>
            <person name="Cuming A."/>
            <person name="Hasebe M."/>
            <person name="Lucas S."/>
            <person name="Mishler D.B."/>
            <person name="Reski R."/>
            <person name="Grigoriev I."/>
            <person name="Quatrano R.S."/>
            <person name="Boore J.L."/>
        </authorList>
    </citation>
    <scope>NUCLEOTIDE SEQUENCE [LARGE SCALE GENOMIC DNA]</scope>
    <source>
        <strain evidence="2 3">cv. Gransden 2004</strain>
    </source>
</reference>
<dbReference type="Gramene" id="Pp3c25_10480V3.1">
    <property type="protein sequence ID" value="PAC:32980425.CDS.1"/>
    <property type="gene ID" value="Pp3c25_10480"/>
</dbReference>
<sequence length="128" mass="14758">MVTSNLQWHRHLDSSDGQSAFSLFILDIKNCRNISSHGLRLNLQVASTIPLPSSALQDLLVNVKRRKLDPSYECYSQCFLAVVRSDNNMASEVLLHRIWRRRSEAQVQLPPCPCNRDRITPEKLSYMF</sequence>
<evidence type="ECO:0000313" key="1">
    <source>
        <dbReference type="EMBL" id="PNR27667.1"/>
    </source>
</evidence>
<keyword evidence="3" id="KW-1185">Reference proteome</keyword>
<dbReference type="EnsemblPlants" id="Pp3c25_10480V3.1">
    <property type="protein sequence ID" value="PAC:32980425.CDS.1"/>
    <property type="gene ID" value="Pp3c25_10480"/>
</dbReference>
<proteinExistence type="predicted"/>